<sequence>MSVYPAGDQWARLISHGFEARFGAMWVEGDDPEGTAHELRADPATRLDCDLQTAMRWYQADSRRGLGRLRAGGSLATGTAIHALAYVRVAGVSAAIHGLVR</sequence>
<protein>
    <submittedName>
        <fullName evidence="1">Uncharacterized protein</fullName>
    </submittedName>
</protein>
<dbReference type="Proteomes" id="UP000331127">
    <property type="component" value="Unassembled WGS sequence"/>
</dbReference>
<evidence type="ECO:0000313" key="1">
    <source>
        <dbReference type="EMBL" id="GES12343.1"/>
    </source>
</evidence>
<dbReference type="EMBL" id="BLAE01000035">
    <property type="protein sequence ID" value="GES12343.1"/>
    <property type="molecule type" value="Genomic_DNA"/>
</dbReference>
<dbReference type="RefSeq" id="WP_155357637.1">
    <property type="nucleotide sequence ID" value="NZ_BAAAHL010000012.1"/>
</dbReference>
<dbReference type="AlphaFoldDB" id="A0A5M3X0U2"/>
<evidence type="ECO:0000313" key="2">
    <source>
        <dbReference type="Proteomes" id="UP000331127"/>
    </source>
</evidence>
<proteinExistence type="predicted"/>
<reference evidence="1 2" key="1">
    <citation type="submission" date="2019-10" db="EMBL/GenBank/DDBJ databases">
        <title>Whole genome shotgun sequence of Acrocarpospora macrocephala NBRC 16266.</title>
        <authorList>
            <person name="Ichikawa N."/>
            <person name="Kimura A."/>
            <person name="Kitahashi Y."/>
            <person name="Komaki H."/>
            <person name="Oguchi A."/>
        </authorList>
    </citation>
    <scope>NUCLEOTIDE SEQUENCE [LARGE SCALE GENOMIC DNA]</scope>
    <source>
        <strain evidence="1 2">NBRC 16266</strain>
    </source>
</reference>
<keyword evidence="2" id="KW-1185">Reference proteome</keyword>
<name>A0A5M3X0U2_9ACTN</name>
<comment type="caution">
    <text evidence="1">The sequence shown here is derived from an EMBL/GenBank/DDBJ whole genome shotgun (WGS) entry which is preliminary data.</text>
</comment>
<dbReference type="OrthoDB" id="3527637at2"/>
<accession>A0A5M3X0U2</accession>
<organism evidence="1 2">
    <name type="scientific">Acrocarpospora macrocephala</name>
    <dbReference type="NCBI Taxonomy" id="150177"/>
    <lineage>
        <taxon>Bacteria</taxon>
        <taxon>Bacillati</taxon>
        <taxon>Actinomycetota</taxon>
        <taxon>Actinomycetes</taxon>
        <taxon>Streptosporangiales</taxon>
        <taxon>Streptosporangiaceae</taxon>
        <taxon>Acrocarpospora</taxon>
    </lineage>
</organism>
<gene>
    <name evidence="1" type="ORF">Amac_059400</name>
</gene>